<dbReference type="InterPro" id="IPR036286">
    <property type="entry name" value="LexA/Signal_pep-like_sf"/>
</dbReference>
<sequence>MTSSTLNKESLRFLNMTTLSERIQEILDAGHSQAELYKAAKVSKGTPTQWLNGQIKSMKYEYAQGIELATGFSATWITTGAGPKKLRRVEDNVEPGPDIKKNRQYPVISWVQAGQWTELCDNFQPGDADEWKPCHKDLGECGYVLRVKGKSMTAPPGEPFTFPEGILLYVNAHAEALPGKFVIVRRNTTMEATFKRLITVDGELYLEALNPEWPNRYLKLEEGDEFCGVVQHAGFDMP</sequence>
<accession>A0A4R3HYZ7</accession>
<dbReference type="SUPFAM" id="SSF51306">
    <property type="entry name" value="LexA/Signal peptidase"/>
    <property type="match status" value="1"/>
</dbReference>
<dbReference type="Proteomes" id="UP000295382">
    <property type="component" value="Unassembled WGS sequence"/>
</dbReference>
<protein>
    <submittedName>
        <fullName evidence="2">Phage repressor protein</fullName>
    </submittedName>
</protein>
<dbReference type="EMBL" id="SLZQ01000004">
    <property type="protein sequence ID" value="TCS37465.1"/>
    <property type="molecule type" value="Genomic_DNA"/>
</dbReference>
<feature type="domain" description="Peptidase S24/S26A/S26B/S26C" evidence="1">
    <location>
        <begin position="106"/>
        <end position="230"/>
    </location>
</feature>
<evidence type="ECO:0000313" key="2">
    <source>
        <dbReference type="EMBL" id="TCS37465.1"/>
    </source>
</evidence>
<comment type="caution">
    <text evidence="2">The sequence shown here is derived from an EMBL/GenBank/DDBJ whole genome shotgun (WGS) entry which is preliminary data.</text>
</comment>
<dbReference type="InterPro" id="IPR039418">
    <property type="entry name" value="LexA-like"/>
</dbReference>
<dbReference type="AlphaFoldDB" id="A0A4R3HYZ7"/>
<evidence type="ECO:0000259" key="1">
    <source>
        <dbReference type="Pfam" id="PF00717"/>
    </source>
</evidence>
<proteinExistence type="predicted"/>
<dbReference type="Gene3D" id="1.10.260.40">
    <property type="entry name" value="lambda repressor-like DNA-binding domains"/>
    <property type="match status" value="1"/>
</dbReference>
<organism evidence="2 3">
    <name type="scientific">Paucimonas lemoignei</name>
    <name type="common">Pseudomonas lemoignei</name>
    <dbReference type="NCBI Taxonomy" id="29443"/>
    <lineage>
        <taxon>Bacteria</taxon>
        <taxon>Pseudomonadati</taxon>
        <taxon>Pseudomonadota</taxon>
        <taxon>Betaproteobacteria</taxon>
        <taxon>Burkholderiales</taxon>
        <taxon>Burkholderiaceae</taxon>
        <taxon>Paucimonas</taxon>
    </lineage>
</organism>
<evidence type="ECO:0000313" key="3">
    <source>
        <dbReference type="Proteomes" id="UP000295382"/>
    </source>
</evidence>
<dbReference type="CDD" id="cd06529">
    <property type="entry name" value="S24_LexA-like"/>
    <property type="match status" value="1"/>
</dbReference>
<dbReference type="InterPro" id="IPR010982">
    <property type="entry name" value="Lambda_DNA-bd_dom_sf"/>
</dbReference>
<dbReference type="GO" id="GO:0003677">
    <property type="term" value="F:DNA binding"/>
    <property type="evidence" value="ECO:0007669"/>
    <property type="project" value="InterPro"/>
</dbReference>
<dbReference type="Pfam" id="PF00717">
    <property type="entry name" value="Peptidase_S24"/>
    <property type="match status" value="1"/>
</dbReference>
<keyword evidence="3" id="KW-1185">Reference proteome</keyword>
<reference evidence="2 3" key="1">
    <citation type="submission" date="2019-03" db="EMBL/GenBank/DDBJ databases">
        <title>Genomic Encyclopedia of Type Strains, Phase IV (KMG-IV): sequencing the most valuable type-strain genomes for metagenomic binning, comparative biology and taxonomic classification.</title>
        <authorList>
            <person name="Goeker M."/>
        </authorList>
    </citation>
    <scope>NUCLEOTIDE SEQUENCE [LARGE SCALE GENOMIC DNA]</scope>
    <source>
        <strain evidence="2 3">DSM 7445</strain>
    </source>
</reference>
<dbReference type="Gene3D" id="2.10.109.10">
    <property type="entry name" value="Umud Fragment, subunit A"/>
    <property type="match status" value="1"/>
</dbReference>
<gene>
    <name evidence="2" type="ORF">EDC30_104269</name>
</gene>
<name>A0A4R3HYZ7_PAULE</name>
<dbReference type="InterPro" id="IPR015927">
    <property type="entry name" value="Peptidase_S24_S26A/B/C"/>
</dbReference>